<sequence length="369" mass="40433">MFADATKRGLAPELARKKSQELQEAAARKTDAMRQHEYMVARQSILGDMSSLPFTASQECITNAKAARRRERLKLVSSEIVACPMHASQAARLRKDMDEVENMRCAKHVYLANDPDAPPELRDTPPPGFMKPTAEQLEKMGLSEDMLTPERSQFRAAVYIKDPAVWGAFSKPPAVMAFRGSTAALEDWQNNFNQDANQEAPYYRQAVKIGNRLSANAADVQIVGHSLGGGLASAAQGGSGLNASTYNASGLHPATVARYSQDVNHVAAEAGKITAIRIKGEVLTTTQERLMGSRGLSVLANDAIGVKKYIQPSHGKTYFLQLKQKEKVDSDDDYATYLHGMDEVIDSTEKNKASDESVIKNCSARRRTQ</sequence>
<proteinExistence type="predicted"/>
<feature type="compositionally biased region" description="Basic and acidic residues" evidence="1">
    <location>
        <begin position="14"/>
        <end position="30"/>
    </location>
</feature>
<feature type="region of interest" description="Disordered" evidence="1">
    <location>
        <begin position="349"/>
        <end position="369"/>
    </location>
</feature>
<name>A0ABX8JBZ8_9BACT</name>
<feature type="compositionally biased region" description="Basic and acidic residues" evidence="1">
    <location>
        <begin position="349"/>
        <end position="358"/>
    </location>
</feature>
<evidence type="ECO:0000256" key="1">
    <source>
        <dbReference type="SAM" id="MobiDB-lite"/>
    </source>
</evidence>
<reference evidence="2 3" key="1">
    <citation type="submission" date="2021-06" db="EMBL/GenBank/DDBJ databases">
        <title>Gemonas diversity in paddy soil.</title>
        <authorList>
            <person name="Liu G."/>
        </authorList>
    </citation>
    <scope>NUCLEOTIDE SEQUENCE [LARGE SCALE GENOMIC DNA]</scope>
    <source>
        <strain evidence="2 3">RG10</strain>
    </source>
</reference>
<evidence type="ECO:0000313" key="3">
    <source>
        <dbReference type="Proteomes" id="UP000683557"/>
    </source>
</evidence>
<accession>A0ABX8JBZ8</accession>
<dbReference type="RefSeq" id="WP_216801338.1">
    <property type="nucleotide sequence ID" value="NZ_CP076723.1"/>
</dbReference>
<dbReference type="Proteomes" id="UP000683557">
    <property type="component" value="Chromosome"/>
</dbReference>
<evidence type="ECO:0000313" key="2">
    <source>
        <dbReference type="EMBL" id="QWV94606.1"/>
    </source>
</evidence>
<feature type="region of interest" description="Disordered" evidence="1">
    <location>
        <begin position="1"/>
        <end position="30"/>
    </location>
</feature>
<organism evidence="2 3">
    <name type="scientific">Geomonas oryzisoli</name>
    <dbReference type="NCBI Taxonomy" id="2847992"/>
    <lineage>
        <taxon>Bacteria</taxon>
        <taxon>Pseudomonadati</taxon>
        <taxon>Thermodesulfobacteriota</taxon>
        <taxon>Desulfuromonadia</taxon>
        <taxon>Geobacterales</taxon>
        <taxon>Geobacteraceae</taxon>
        <taxon>Geomonas</taxon>
    </lineage>
</organism>
<keyword evidence="3" id="KW-1185">Reference proteome</keyword>
<dbReference type="Pfam" id="PF26363">
    <property type="entry name" value="Phospholipase-like"/>
    <property type="match status" value="1"/>
</dbReference>
<dbReference type="EMBL" id="CP076723">
    <property type="protein sequence ID" value="QWV94606.1"/>
    <property type="molecule type" value="Genomic_DNA"/>
</dbReference>
<protein>
    <submittedName>
        <fullName evidence="2">DUF2974 domain-containing protein</fullName>
    </submittedName>
</protein>
<gene>
    <name evidence="2" type="ORF">KP004_05330</name>
</gene>